<dbReference type="EMBL" id="JAULSW010000002">
    <property type="protein sequence ID" value="KAK3390088.1"/>
    <property type="molecule type" value="Genomic_DNA"/>
</dbReference>
<dbReference type="Proteomes" id="UP001285441">
    <property type="component" value="Unassembled WGS sequence"/>
</dbReference>
<gene>
    <name evidence="1" type="ORF">B0H63DRAFT_464754</name>
</gene>
<reference evidence="1" key="1">
    <citation type="journal article" date="2023" name="Mol. Phylogenet. Evol.">
        <title>Genome-scale phylogeny and comparative genomics of the fungal order Sordariales.</title>
        <authorList>
            <person name="Hensen N."/>
            <person name="Bonometti L."/>
            <person name="Westerberg I."/>
            <person name="Brannstrom I.O."/>
            <person name="Guillou S."/>
            <person name="Cros-Aarteil S."/>
            <person name="Calhoun S."/>
            <person name="Haridas S."/>
            <person name="Kuo A."/>
            <person name="Mondo S."/>
            <person name="Pangilinan J."/>
            <person name="Riley R."/>
            <person name="LaButti K."/>
            <person name="Andreopoulos B."/>
            <person name="Lipzen A."/>
            <person name="Chen C."/>
            <person name="Yan M."/>
            <person name="Daum C."/>
            <person name="Ng V."/>
            <person name="Clum A."/>
            <person name="Steindorff A."/>
            <person name="Ohm R.A."/>
            <person name="Martin F."/>
            <person name="Silar P."/>
            <person name="Natvig D.O."/>
            <person name="Lalanne C."/>
            <person name="Gautier V."/>
            <person name="Ament-Velasquez S.L."/>
            <person name="Kruys A."/>
            <person name="Hutchinson M.I."/>
            <person name="Powell A.J."/>
            <person name="Barry K."/>
            <person name="Miller A.N."/>
            <person name="Grigoriev I.V."/>
            <person name="Debuchy R."/>
            <person name="Gladieux P."/>
            <person name="Hiltunen Thoren M."/>
            <person name="Johannesson H."/>
        </authorList>
    </citation>
    <scope>NUCLEOTIDE SEQUENCE</scope>
    <source>
        <strain evidence="1">CBS 232.78</strain>
    </source>
</reference>
<proteinExistence type="predicted"/>
<sequence>MRHTEQGSELLTALIILATAGTCSSYYTMRKKVKLFKDRSLARSRRPGWHDTSRIIHDKKRHREQMKTYTPGIRWWSPTQIL</sequence>
<evidence type="ECO:0000313" key="2">
    <source>
        <dbReference type="Proteomes" id="UP001285441"/>
    </source>
</evidence>
<feature type="non-terminal residue" evidence="1">
    <location>
        <position position="82"/>
    </location>
</feature>
<accession>A0AAE0NYK4</accession>
<evidence type="ECO:0000313" key="1">
    <source>
        <dbReference type="EMBL" id="KAK3390088.1"/>
    </source>
</evidence>
<reference evidence="1" key="2">
    <citation type="submission" date="2023-06" db="EMBL/GenBank/DDBJ databases">
        <authorList>
            <consortium name="Lawrence Berkeley National Laboratory"/>
            <person name="Haridas S."/>
            <person name="Hensen N."/>
            <person name="Bonometti L."/>
            <person name="Westerberg I."/>
            <person name="Brannstrom I.O."/>
            <person name="Guillou S."/>
            <person name="Cros-Aarteil S."/>
            <person name="Calhoun S."/>
            <person name="Kuo A."/>
            <person name="Mondo S."/>
            <person name="Pangilinan J."/>
            <person name="Riley R."/>
            <person name="LaButti K."/>
            <person name="Andreopoulos B."/>
            <person name="Lipzen A."/>
            <person name="Chen C."/>
            <person name="Yanf M."/>
            <person name="Daum C."/>
            <person name="Ng V."/>
            <person name="Clum A."/>
            <person name="Steindorff A."/>
            <person name="Ohm R."/>
            <person name="Martin F."/>
            <person name="Silar P."/>
            <person name="Natvig D."/>
            <person name="Lalanne C."/>
            <person name="Gautier V."/>
            <person name="Ament-velasquez S.L."/>
            <person name="Kruys A."/>
            <person name="Hutchinson M.I."/>
            <person name="Powell A.J."/>
            <person name="Barry K."/>
            <person name="Miller A.N."/>
            <person name="Grigoriev I.V."/>
            <person name="Debuchy R."/>
            <person name="Gladieux P."/>
            <person name="Thoren M.H."/>
            <person name="Johannesson H."/>
        </authorList>
    </citation>
    <scope>NUCLEOTIDE SEQUENCE</scope>
    <source>
        <strain evidence="1">CBS 232.78</strain>
    </source>
</reference>
<organism evidence="1 2">
    <name type="scientific">Podospora didyma</name>
    <dbReference type="NCBI Taxonomy" id="330526"/>
    <lineage>
        <taxon>Eukaryota</taxon>
        <taxon>Fungi</taxon>
        <taxon>Dikarya</taxon>
        <taxon>Ascomycota</taxon>
        <taxon>Pezizomycotina</taxon>
        <taxon>Sordariomycetes</taxon>
        <taxon>Sordariomycetidae</taxon>
        <taxon>Sordariales</taxon>
        <taxon>Podosporaceae</taxon>
        <taxon>Podospora</taxon>
    </lineage>
</organism>
<keyword evidence="2" id="KW-1185">Reference proteome</keyword>
<name>A0AAE0NYK4_9PEZI</name>
<comment type="caution">
    <text evidence="1">The sequence shown here is derived from an EMBL/GenBank/DDBJ whole genome shotgun (WGS) entry which is preliminary data.</text>
</comment>
<dbReference type="AlphaFoldDB" id="A0AAE0NYK4"/>
<protein>
    <submittedName>
        <fullName evidence="1">Uncharacterized protein</fullName>
    </submittedName>
</protein>